<gene>
    <name evidence="1" type="ORF">PR048_009543</name>
</gene>
<comment type="caution">
    <text evidence="1">The sequence shown here is derived from an EMBL/GenBank/DDBJ whole genome shotgun (WGS) entry which is preliminary data.</text>
</comment>
<name>A0ABQ9I065_9NEOP</name>
<proteinExistence type="predicted"/>
<organism evidence="1 2">
    <name type="scientific">Dryococelus australis</name>
    <dbReference type="NCBI Taxonomy" id="614101"/>
    <lineage>
        <taxon>Eukaryota</taxon>
        <taxon>Metazoa</taxon>
        <taxon>Ecdysozoa</taxon>
        <taxon>Arthropoda</taxon>
        <taxon>Hexapoda</taxon>
        <taxon>Insecta</taxon>
        <taxon>Pterygota</taxon>
        <taxon>Neoptera</taxon>
        <taxon>Polyneoptera</taxon>
        <taxon>Phasmatodea</taxon>
        <taxon>Verophasmatodea</taxon>
        <taxon>Anareolatae</taxon>
        <taxon>Phasmatidae</taxon>
        <taxon>Eurycanthinae</taxon>
        <taxon>Dryococelus</taxon>
    </lineage>
</organism>
<sequence length="188" mass="21198">MRGREDRYHGYTARLAHRIDKALDARVSVAHIAPSLLDLGRGEQITNCSAIMFADDTNILVNSSNNAVLEGNIKQTVIEIKYSSRYTTMASIILRREELTEAWWFATTKVLRANEGYRPVASSLTSPSPNQLFFHSLPELINPSHRYQFLPQHIPLPRIPHKHGLPTPLRSPLKLLTVVSSSSKYPLT</sequence>
<evidence type="ECO:0000313" key="1">
    <source>
        <dbReference type="EMBL" id="KAJ8890037.1"/>
    </source>
</evidence>
<dbReference type="Proteomes" id="UP001159363">
    <property type="component" value="Chromosome 3"/>
</dbReference>
<keyword evidence="2" id="KW-1185">Reference proteome</keyword>
<dbReference type="EMBL" id="JARBHB010000003">
    <property type="protein sequence ID" value="KAJ8890037.1"/>
    <property type="molecule type" value="Genomic_DNA"/>
</dbReference>
<evidence type="ECO:0000313" key="2">
    <source>
        <dbReference type="Proteomes" id="UP001159363"/>
    </source>
</evidence>
<reference evidence="1 2" key="1">
    <citation type="submission" date="2023-02" db="EMBL/GenBank/DDBJ databases">
        <title>LHISI_Scaffold_Assembly.</title>
        <authorList>
            <person name="Stuart O.P."/>
            <person name="Cleave R."/>
            <person name="Magrath M.J.L."/>
            <person name="Mikheyev A.S."/>
        </authorList>
    </citation>
    <scope>NUCLEOTIDE SEQUENCE [LARGE SCALE GENOMIC DNA]</scope>
    <source>
        <strain evidence="1">Daus_M_001</strain>
        <tissue evidence="1">Leg muscle</tissue>
    </source>
</reference>
<accession>A0ABQ9I065</accession>
<protein>
    <submittedName>
        <fullName evidence="1">Uncharacterized protein</fullName>
    </submittedName>
</protein>